<organism evidence="1 2">
    <name type="scientific">Ambrosiozyma monospora</name>
    <name type="common">Yeast</name>
    <name type="synonym">Endomycopsis monosporus</name>
    <dbReference type="NCBI Taxonomy" id="43982"/>
    <lineage>
        <taxon>Eukaryota</taxon>
        <taxon>Fungi</taxon>
        <taxon>Dikarya</taxon>
        <taxon>Ascomycota</taxon>
        <taxon>Saccharomycotina</taxon>
        <taxon>Pichiomycetes</taxon>
        <taxon>Pichiales</taxon>
        <taxon>Pichiaceae</taxon>
        <taxon>Ambrosiozyma</taxon>
    </lineage>
</organism>
<gene>
    <name evidence="1" type="ORF">Amon02_000363000</name>
</gene>
<evidence type="ECO:0000313" key="1">
    <source>
        <dbReference type="EMBL" id="GME78834.1"/>
    </source>
</evidence>
<keyword evidence="2" id="KW-1185">Reference proteome</keyword>
<protein>
    <submittedName>
        <fullName evidence="1">Unnamed protein product</fullName>
    </submittedName>
</protein>
<dbReference type="Proteomes" id="UP001165064">
    <property type="component" value="Unassembled WGS sequence"/>
</dbReference>
<dbReference type="EMBL" id="BSXS01002343">
    <property type="protein sequence ID" value="GME78834.1"/>
    <property type="molecule type" value="Genomic_DNA"/>
</dbReference>
<reference evidence="1" key="1">
    <citation type="submission" date="2023-04" db="EMBL/GenBank/DDBJ databases">
        <title>Ambrosiozyma monospora NBRC 10751.</title>
        <authorList>
            <person name="Ichikawa N."/>
            <person name="Sato H."/>
            <person name="Tonouchi N."/>
        </authorList>
    </citation>
    <scope>NUCLEOTIDE SEQUENCE</scope>
    <source>
        <strain evidence="1">NBRC 10751</strain>
    </source>
</reference>
<evidence type="ECO:0000313" key="2">
    <source>
        <dbReference type="Proteomes" id="UP001165064"/>
    </source>
</evidence>
<proteinExistence type="predicted"/>
<name>A0ACB5T2N2_AMBMO</name>
<accession>A0ACB5T2N2</accession>
<sequence>MSVIGIWLLQCEGPIDGDEYLDDDGSQNGRRLVNPVADTQFPVFRSLKERNRFGRWFPIKTAGIFINGLSQRGKR</sequence>
<comment type="caution">
    <text evidence="1">The sequence shown here is derived from an EMBL/GenBank/DDBJ whole genome shotgun (WGS) entry which is preliminary data.</text>
</comment>